<sequence length="65" mass="7456">MTKLISTLMIVQILCIISGVIAFFTAIYYLYERVIAGRKAGVMARVVIVSFIAYIIFYLVWMVMQ</sequence>
<feature type="transmembrane region" description="Helical" evidence="1">
    <location>
        <begin position="42"/>
        <end position="64"/>
    </location>
</feature>
<organism evidence="2 3">
    <name type="scientific">Lentilactobacillus diolivorans</name>
    <dbReference type="NCBI Taxonomy" id="179838"/>
    <lineage>
        <taxon>Bacteria</taxon>
        <taxon>Bacillati</taxon>
        <taxon>Bacillota</taxon>
        <taxon>Bacilli</taxon>
        <taxon>Lactobacillales</taxon>
        <taxon>Lactobacillaceae</taxon>
        <taxon>Lentilactobacillus</taxon>
    </lineage>
</organism>
<accession>A0ABQ0XBK0</accession>
<evidence type="ECO:0000313" key="3">
    <source>
        <dbReference type="Proteomes" id="UP000321409"/>
    </source>
</evidence>
<name>A0ABQ0XBK0_9LACO</name>
<keyword evidence="1" id="KW-1133">Transmembrane helix</keyword>
<keyword evidence="1" id="KW-0472">Membrane</keyword>
<keyword evidence="3" id="KW-1185">Reference proteome</keyword>
<protein>
    <submittedName>
        <fullName evidence="2">Uncharacterized protein</fullName>
    </submittedName>
</protein>
<proteinExistence type="predicted"/>
<evidence type="ECO:0000256" key="1">
    <source>
        <dbReference type="SAM" id="Phobius"/>
    </source>
</evidence>
<dbReference type="EMBL" id="BKAB01000010">
    <property type="protein sequence ID" value="GEP23315.1"/>
    <property type="molecule type" value="Genomic_DNA"/>
</dbReference>
<feature type="transmembrane region" description="Helical" evidence="1">
    <location>
        <begin position="6"/>
        <end position="30"/>
    </location>
</feature>
<comment type="caution">
    <text evidence="2">The sequence shown here is derived from an EMBL/GenBank/DDBJ whole genome shotgun (WGS) entry which is preliminary data.</text>
</comment>
<keyword evidence="1" id="KW-0812">Transmembrane</keyword>
<reference evidence="2 3" key="1">
    <citation type="submission" date="2019-07" db="EMBL/GenBank/DDBJ databases">
        <title>Whole genome shotgun sequence of Lactobacillus diolivorans NBRC 107869.</title>
        <authorList>
            <person name="Hosoyama A."/>
            <person name="Uohara A."/>
            <person name="Ohji S."/>
            <person name="Ichikawa N."/>
        </authorList>
    </citation>
    <scope>NUCLEOTIDE SEQUENCE [LARGE SCALE GENOMIC DNA]</scope>
    <source>
        <strain evidence="2 3">NBRC 107869</strain>
    </source>
</reference>
<evidence type="ECO:0000313" key="2">
    <source>
        <dbReference type="EMBL" id="GEP23315.1"/>
    </source>
</evidence>
<gene>
    <name evidence="2" type="ORF">LDI01_09080</name>
</gene>
<dbReference type="Proteomes" id="UP000321409">
    <property type="component" value="Unassembled WGS sequence"/>
</dbReference>